<dbReference type="SUPFAM" id="SSF56219">
    <property type="entry name" value="DNase I-like"/>
    <property type="match status" value="1"/>
</dbReference>
<dbReference type="EMBL" id="MKGL01000073">
    <property type="protein sequence ID" value="RNF08086.1"/>
    <property type="molecule type" value="Genomic_DNA"/>
</dbReference>
<keyword evidence="7" id="KW-1185">Reference proteome</keyword>
<comment type="similarity">
    <text evidence="3">Belongs to the inositol 1,4,5-trisphosphate 5-phosphatase type I family.</text>
</comment>
<feature type="compositionally biased region" description="Basic residues" evidence="4">
    <location>
        <begin position="477"/>
        <end position="486"/>
    </location>
</feature>
<dbReference type="GO" id="GO:0004445">
    <property type="term" value="F:inositol-polyphosphate 5-phosphatase activity"/>
    <property type="evidence" value="ECO:0007669"/>
    <property type="project" value="UniProtKB-EC"/>
</dbReference>
<evidence type="ECO:0000313" key="6">
    <source>
        <dbReference type="EMBL" id="RNF08086.1"/>
    </source>
</evidence>
<dbReference type="SMART" id="SM00128">
    <property type="entry name" value="IPPc"/>
    <property type="match status" value="1"/>
</dbReference>
<dbReference type="Proteomes" id="UP000283634">
    <property type="component" value="Unassembled WGS sequence"/>
</dbReference>
<evidence type="ECO:0000259" key="5">
    <source>
        <dbReference type="SMART" id="SM00128"/>
    </source>
</evidence>
<accession>A0A422NRL6</accession>
<dbReference type="GO" id="GO:0046856">
    <property type="term" value="P:phosphatidylinositol dephosphorylation"/>
    <property type="evidence" value="ECO:0007669"/>
    <property type="project" value="InterPro"/>
</dbReference>
<reference evidence="6 7" key="1">
    <citation type="journal article" date="2018" name="BMC Genomics">
        <title>Genomic comparison of Trypanosoma conorhini and Trypanosoma rangeli to Trypanosoma cruzi strains of high and low virulence.</title>
        <authorList>
            <person name="Bradwell K.R."/>
            <person name="Koparde V.N."/>
            <person name="Matveyev A.V."/>
            <person name="Serrano M.G."/>
            <person name="Alves J.M."/>
            <person name="Parikh H."/>
            <person name="Huang B."/>
            <person name="Lee V."/>
            <person name="Espinosa-Alvarez O."/>
            <person name="Ortiz P.A."/>
            <person name="Costa-Martins A.G."/>
            <person name="Teixeira M.M."/>
            <person name="Buck G.A."/>
        </authorList>
    </citation>
    <scope>NUCLEOTIDE SEQUENCE [LARGE SCALE GENOMIC DNA]</scope>
    <source>
        <strain evidence="6 7">AM80</strain>
    </source>
</reference>
<dbReference type="AlphaFoldDB" id="A0A422NRL6"/>
<evidence type="ECO:0000256" key="2">
    <source>
        <dbReference type="ARBA" id="ARBA00022801"/>
    </source>
</evidence>
<feature type="domain" description="Inositol polyphosphate-related phosphatase" evidence="5">
    <location>
        <begin position="135"/>
        <end position="552"/>
    </location>
</feature>
<feature type="region of interest" description="Disordered" evidence="4">
    <location>
        <begin position="153"/>
        <end position="173"/>
    </location>
</feature>
<organism evidence="6 7">
    <name type="scientific">Trypanosoma rangeli</name>
    <dbReference type="NCBI Taxonomy" id="5698"/>
    <lineage>
        <taxon>Eukaryota</taxon>
        <taxon>Discoba</taxon>
        <taxon>Euglenozoa</taxon>
        <taxon>Kinetoplastea</taxon>
        <taxon>Metakinetoplastina</taxon>
        <taxon>Trypanosomatida</taxon>
        <taxon>Trypanosomatidae</taxon>
        <taxon>Trypanosoma</taxon>
        <taxon>Herpetosoma</taxon>
    </lineage>
</organism>
<dbReference type="RefSeq" id="XP_029240199.1">
    <property type="nucleotide sequence ID" value="XM_029379983.1"/>
</dbReference>
<evidence type="ECO:0000313" key="7">
    <source>
        <dbReference type="Proteomes" id="UP000283634"/>
    </source>
</evidence>
<dbReference type="VEuPathDB" id="TriTrypDB:TRSC58_05984"/>
<dbReference type="Gene3D" id="3.60.10.10">
    <property type="entry name" value="Endonuclease/exonuclease/phosphatase"/>
    <property type="match status" value="1"/>
</dbReference>
<dbReference type="OrthoDB" id="5780965at2759"/>
<evidence type="ECO:0000256" key="1">
    <source>
        <dbReference type="ARBA" id="ARBA00012997"/>
    </source>
</evidence>
<dbReference type="OMA" id="CWYAYAA"/>
<keyword evidence="2 6" id="KW-0378">Hydrolase</keyword>
<dbReference type="InterPro" id="IPR036691">
    <property type="entry name" value="Endo/exonu/phosph_ase_sf"/>
</dbReference>
<feature type="region of interest" description="Disordered" evidence="4">
    <location>
        <begin position="443"/>
        <end position="494"/>
    </location>
</feature>
<comment type="caution">
    <text evidence="6">The sequence shown here is derived from an EMBL/GenBank/DDBJ whole genome shotgun (WGS) entry which is preliminary data.</text>
</comment>
<dbReference type="InterPro" id="IPR039737">
    <property type="entry name" value="INPP5A"/>
</dbReference>
<gene>
    <name evidence="6" type="ORF">TraAM80_02998</name>
</gene>
<dbReference type="EC" id="3.1.3.56" evidence="1"/>
<dbReference type="PANTHER" id="PTHR12997">
    <property type="entry name" value="TYPE I INOSITOL-1,4,5-TRISPHOSPHATE 5-PHOSPHATASE"/>
    <property type="match status" value="1"/>
</dbReference>
<protein>
    <recommendedName>
        <fullName evidence="1">inositol-polyphosphate 5-phosphatase</fullName>
        <ecNumber evidence="1">3.1.3.56</ecNumber>
    </recommendedName>
</protein>
<name>A0A422NRL6_TRYRA</name>
<dbReference type="PANTHER" id="PTHR12997:SF2">
    <property type="entry name" value="INOSITOL POLYPHOSPHATE-5-PHOSPHATASE A"/>
    <property type="match status" value="1"/>
</dbReference>
<sequence length="580" mass="63588">MRSLLDGITSALRMPLQLRQREDDEQQPLGCRGATATTTVVPSLRGKEPTNVKETGFPLGSLLYGGSSVSCAFAAEKSPDLPFTMLLLTQNVGGLWSSSDAVSGEDAEVADGAPETVPTTGVSDRVRRRVAEFLQELRLLIYEASRREFASHLRKDRVNTESSGSPLRAADSSHSEVPPLLDVIVVHFQEIGGKKVNTELNAFFAEALRAVLPEAAWSSGLLMETNNDAQRFTALGSIVFLSHRMCPISSILSFRHRTFVAVADDPATYGSSPTFLFHGGKFSGDASARKGYLLTSLRFGTVVVNYLNIHLHHDARNTEAAVASPSPYAVRRQEALLEAMAECMVFADPQDPLFIFGDFNTRLDTQSLLKHLKESQQMELQLSAKDVQAPDDFWELFTESHHAGMIKRFDVELQRLMDMVAQQSGVELAEFAIRFPPTYSRLPVKGPIRSRPKSKNDVEAGEGDDGGDADDDELMKGGKKRGKKKSRTETSPGEAAVPLVLSRITAVPTRGYSRQRIPAWCDRVVWNPPGLELMTGQRSSSASLPSASSKNDGIPDSASRYVYRSFALAHTDHDCIVLLF</sequence>
<feature type="compositionally biased region" description="Acidic residues" evidence="4">
    <location>
        <begin position="459"/>
        <end position="473"/>
    </location>
</feature>
<dbReference type="GeneID" id="40326931"/>
<evidence type="ECO:0000256" key="3">
    <source>
        <dbReference type="ARBA" id="ARBA00023599"/>
    </source>
</evidence>
<evidence type="ECO:0000256" key="4">
    <source>
        <dbReference type="SAM" id="MobiDB-lite"/>
    </source>
</evidence>
<dbReference type="InterPro" id="IPR000300">
    <property type="entry name" value="IPPc"/>
</dbReference>
<proteinExistence type="inferred from homology"/>